<name>A0A9W7J5J8_HIBTR</name>
<protein>
    <recommendedName>
        <fullName evidence="1">Reverse transcriptase domain-containing protein</fullName>
    </recommendedName>
</protein>
<keyword evidence="3" id="KW-1185">Reference proteome</keyword>
<dbReference type="InterPro" id="IPR043128">
    <property type="entry name" value="Rev_trsase/Diguanyl_cyclase"/>
</dbReference>
<dbReference type="Proteomes" id="UP001165190">
    <property type="component" value="Unassembled WGS sequence"/>
</dbReference>
<proteinExistence type="predicted"/>
<gene>
    <name evidence="2" type="ORF">HRI_004569800</name>
</gene>
<organism evidence="2 3">
    <name type="scientific">Hibiscus trionum</name>
    <name type="common">Flower of an hour</name>
    <dbReference type="NCBI Taxonomy" id="183268"/>
    <lineage>
        <taxon>Eukaryota</taxon>
        <taxon>Viridiplantae</taxon>
        <taxon>Streptophyta</taxon>
        <taxon>Embryophyta</taxon>
        <taxon>Tracheophyta</taxon>
        <taxon>Spermatophyta</taxon>
        <taxon>Magnoliopsida</taxon>
        <taxon>eudicotyledons</taxon>
        <taxon>Gunneridae</taxon>
        <taxon>Pentapetalae</taxon>
        <taxon>rosids</taxon>
        <taxon>malvids</taxon>
        <taxon>Malvales</taxon>
        <taxon>Malvaceae</taxon>
        <taxon>Malvoideae</taxon>
        <taxon>Hibiscus</taxon>
    </lineage>
</organism>
<dbReference type="EMBL" id="BSYR01000054">
    <property type="protein sequence ID" value="GMJ09006.1"/>
    <property type="molecule type" value="Genomic_DNA"/>
</dbReference>
<comment type="caution">
    <text evidence="2">The sequence shown here is derived from an EMBL/GenBank/DDBJ whole genome shotgun (WGS) entry which is preliminary data.</text>
</comment>
<dbReference type="PANTHER" id="PTHR24559">
    <property type="entry name" value="TRANSPOSON TY3-I GAG-POL POLYPROTEIN"/>
    <property type="match status" value="1"/>
</dbReference>
<evidence type="ECO:0000259" key="1">
    <source>
        <dbReference type="Pfam" id="PF00078"/>
    </source>
</evidence>
<feature type="domain" description="Reverse transcriptase" evidence="1">
    <location>
        <begin position="141"/>
        <end position="211"/>
    </location>
</feature>
<dbReference type="SUPFAM" id="SSF56672">
    <property type="entry name" value="DNA/RNA polymerases"/>
    <property type="match status" value="1"/>
</dbReference>
<accession>A0A9W7J5J8</accession>
<evidence type="ECO:0000313" key="2">
    <source>
        <dbReference type="EMBL" id="GMJ09006.1"/>
    </source>
</evidence>
<dbReference type="PANTHER" id="PTHR24559:SF450">
    <property type="entry name" value="RNA-DIRECTED DNA POLYMERASE HOMOLOG"/>
    <property type="match status" value="1"/>
</dbReference>
<dbReference type="InterPro" id="IPR053134">
    <property type="entry name" value="RNA-dir_DNA_polymerase"/>
</dbReference>
<dbReference type="InterPro" id="IPR043502">
    <property type="entry name" value="DNA/RNA_pol_sf"/>
</dbReference>
<sequence length="211" mass="24099">MQFGYRGKEVKLQGCVSQTLQVVGPKECDKLLRGTKGPYTASVWLLEAQLVLKTEGELLKAEIEALLSEFRVVFEEPVGIPPERGHDHRIELKDEKAVVKVKLYRHPTHQKDEIEKLVGEMMQSGIIRDSNSAFSSPIVMVKKKDGSWRMCVDYRKLNQLTIKDSFPMSVIEELLDELGAANVFSKLDLRSGYHQIRMREADIQKTAFRTH</sequence>
<reference evidence="2" key="1">
    <citation type="submission" date="2023-05" db="EMBL/GenBank/DDBJ databases">
        <title>Genome and transcriptome analyses reveal genes involved in the formation of fine ridges on petal epidermal cells in Hibiscus trionum.</title>
        <authorList>
            <person name="Koshimizu S."/>
            <person name="Masuda S."/>
            <person name="Ishii T."/>
            <person name="Shirasu K."/>
            <person name="Hoshino A."/>
            <person name="Arita M."/>
        </authorList>
    </citation>
    <scope>NUCLEOTIDE SEQUENCE</scope>
    <source>
        <strain evidence="2">Hamamatsu line</strain>
    </source>
</reference>
<dbReference type="InterPro" id="IPR000477">
    <property type="entry name" value="RT_dom"/>
</dbReference>
<dbReference type="Pfam" id="PF00078">
    <property type="entry name" value="RVT_1"/>
    <property type="match status" value="1"/>
</dbReference>
<dbReference type="CDD" id="cd01647">
    <property type="entry name" value="RT_LTR"/>
    <property type="match status" value="1"/>
</dbReference>
<dbReference type="Gene3D" id="3.30.70.270">
    <property type="match status" value="1"/>
</dbReference>
<dbReference type="Gene3D" id="3.10.10.10">
    <property type="entry name" value="HIV Type 1 Reverse Transcriptase, subunit A, domain 1"/>
    <property type="match status" value="1"/>
</dbReference>
<dbReference type="AlphaFoldDB" id="A0A9W7J5J8"/>
<dbReference type="OrthoDB" id="1001400at2759"/>
<evidence type="ECO:0000313" key="3">
    <source>
        <dbReference type="Proteomes" id="UP001165190"/>
    </source>
</evidence>